<dbReference type="Proteomes" id="UP001460888">
    <property type="component" value="Unassembled WGS sequence"/>
</dbReference>
<organism evidence="2 3">
    <name type="scientific">Salinisphaera dokdonensis CL-ES53</name>
    <dbReference type="NCBI Taxonomy" id="1304272"/>
    <lineage>
        <taxon>Bacteria</taxon>
        <taxon>Pseudomonadati</taxon>
        <taxon>Pseudomonadota</taxon>
        <taxon>Gammaproteobacteria</taxon>
        <taxon>Salinisphaerales</taxon>
        <taxon>Salinisphaeraceae</taxon>
        <taxon>Salinisphaera</taxon>
    </lineage>
</organism>
<name>A0ABV2B304_9GAMM</name>
<keyword evidence="3" id="KW-1185">Reference proteome</keyword>
<keyword evidence="1" id="KW-0472">Membrane</keyword>
<feature type="transmembrane region" description="Helical" evidence="1">
    <location>
        <begin position="49"/>
        <end position="73"/>
    </location>
</feature>
<evidence type="ECO:0000313" key="2">
    <source>
        <dbReference type="EMBL" id="MES1930254.1"/>
    </source>
</evidence>
<dbReference type="EMBL" id="APND01000004">
    <property type="protein sequence ID" value="MES1930254.1"/>
    <property type="molecule type" value="Genomic_DNA"/>
</dbReference>
<evidence type="ECO:0000256" key="1">
    <source>
        <dbReference type="SAM" id="Phobius"/>
    </source>
</evidence>
<feature type="transmembrane region" description="Helical" evidence="1">
    <location>
        <begin position="85"/>
        <end position="104"/>
    </location>
</feature>
<sequence>MATRNLLMISNGDRVRVAGANRAGVIEAVAFENITKDYRIKPSVLNTQIAMLVGLLIMVVFGLFLVATAFGAISHALTGTASAASAWFALGVPALFLGLGGLIYRQGRFNHRSLQALGDGSAHTAQSPVITAPEQAAVPMATRKRKARRSESDLWE</sequence>
<accession>A0ABV2B304</accession>
<evidence type="ECO:0008006" key="4">
    <source>
        <dbReference type="Google" id="ProtNLM"/>
    </source>
</evidence>
<reference evidence="2 3" key="1">
    <citation type="submission" date="2013-03" db="EMBL/GenBank/DDBJ databases">
        <title>Salinisphaera dokdonensis CL-ES53 Genome Sequencing.</title>
        <authorList>
            <person name="Li C."/>
            <person name="Lai Q."/>
            <person name="Shao Z."/>
        </authorList>
    </citation>
    <scope>NUCLEOTIDE SEQUENCE [LARGE SCALE GENOMIC DNA]</scope>
    <source>
        <strain evidence="2 3">CL-ES53</strain>
    </source>
</reference>
<protein>
    <recommendedName>
        <fullName evidence="4">Holin-X, holin superfamily III</fullName>
    </recommendedName>
</protein>
<evidence type="ECO:0000313" key="3">
    <source>
        <dbReference type="Proteomes" id="UP001460888"/>
    </source>
</evidence>
<keyword evidence="1" id="KW-0812">Transmembrane</keyword>
<gene>
    <name evidence="2" type="ORF">SADO_13403</name>
</gene>
<comment type="caution">
    <text evidence="2">The sequence shown here is derived from an EMBL/GenBank/DDBJ whole genome shotgun (WGS) entry which is preliminary data.</text>
</comment>
<proteinExistence type="predicted"/>
<keyword evidence="1" id="KW-1133">Transmembrane helix</keyword>